<evidence type="ECO:0000256" key="6">
    <source>
        <dbReference type="ARBA" id="ARBA00022982"/>
    </source>
</evidence>
<evidence type="ECO:0000256" key="2">
    <source>
        <dbReference type="ARBA" id="ARBA00022485"/>
    </source>
</evidence>
<keyword evidence="2 10" id="KW-0004">4Fe-4S</keyword>
<evidence type="ECO:0000256" key="5">
    <source>
        <dbReference type="ARBA" id="ARBA00022967"/>
    </source>
</evidence>
<dbReference type="GO" id="GO:0022900">
    <property type="term" value="P:electron transport chain"/>
    <property type="evidence" value="ECO:0007669"/>
    <property type="project" value="InterPro"/>
</dbReference>
<dbReference type="Gene3D" id="1.10.15.40">
    <property type="entry name" value="Electron transport complex subunit B, putative Fe-S cluster"/>
    <property type="match status" value="1"/>
</dbReference>
<feature type="binding site" evidence="10">
    <location>
        <position position="47"/>
    </location>
    <ligand>
        <name>[4Fe-4S] cluster</name>
        <dbReference type="ChEBI" id="CHEBI:49883"/>
        <label>1</label>
    </ligand>
</feature>
<evidence type="ECO:0000256" key="4">
    <source>
        <dbReference type="ARBA" id="ARBA00022737"/>
    </source>
</evidence>
<sequence length="175" mass="18275">MAILIFSVLGGVLGLLLAIASRVFVVESDPTVDKIVAMMPGGQCGQCGKAGCRQAAQAMADGELAIDQCPPGGASLVSEIGKILGVSSSSEEIAPQFLARIDEAYCSGCTRCYKACPFDSIFGATKQIHTVITDICTGCRLCVDSCPQGCIEIYTPNATSQSWIWPKPSTSEVTS</sequence>
<dbReference type="PROSITE" id="PS00198">
    <property type="entry name" value="4FE4S_FER_1"/>
    <property type="match status" value="1"/>
</dbReference>
<feature type="binding site" evidence="10">
    <location>
        <position position="142"/>
    </location>
    <ligand>
        <name>[4Fe-4S] cluster</name>
        <dbReference type="ChEBI" id="CHEBI:49883"/>
        <label>3</label>
    </ligand>
</feature>
<evidence type="ECO:0000259" key="11">
    <source>
        <dbReference type="PROSITE" id="PS51379"/>
    </source>
</evidence>
<keyword evidence="6" id="KW-0249">Electron transport</keyword>
<dbReference type="InterPro" id="IPR016463">
    <property type="entry name" value="RnfB/RsxB_Proteobac"/>
</dbReference>
<feature type="binding site" evidence="10">
    <location>
        <position position="116"/>
    </location>
    <ligand>
        <name>[4Fe-4S] cluster</name>
        <dbReference type="ChEBI" id="CHEBI:49883"/>
        <label>3</label>
    </ligand>
</feature>
<dbReference type="PANTHER" id="PTHR43560:SF1">
    <property type="entry name" value="ION-TRANSLOCATING OXIDOREDUCTASE COMPLEX SUBUNIT B"/>
    <property type="match status" value="1"/>
</dbReference>
<dbReference type="RefSeq" id="WP_164648077.1">
    <property type="nucleotide sequence ID" value="NZ_CP047475.1"/>
</dbReference>
<dbReference type="GO" id="GO:0009055">
    <property type="term" value="F:electron transfer activity"/>
    <property type="evidence" value="ECO:0007669"/>
    <property type="project" value="InterPro"/>
</dbReference>
<organism evidence="13 14">
    <name type="scientific">Vibrio astriarenae</name>
    <dbReference type="NCBI Taxonomy" id="1481923"/>
    <lineage>
        <taxon>Bacteria</taxon>
        <taxon>Pseudomonadati</taxon>
        <taxon>Pseudomonadota</taxon>
        <taxon>Gammaproteobacteria</taxon>
        <taxon>Vibrionales</taxon>
        <taxon>Vibrionaceae</taxon>
        <taxon>Vibrio</taxon>
    </lineage>
</organism>
<gene>
    <name evidence="13" type="ORF">GT360_06435</name>
</gene>
<dbReference type="KEGG" id="vas:GT360_06435"/>
<keyword evidence="1" id="KW-0813">Transport</keyword>
<feature type="binding site" evidence="10">
    <location>
        <position position="146"/>
    </location>
    <ligand>
        <name>[4Fe-4S] cluster</name>
        <dbReference type="ChEBI" id="CHEBI:49883"/>
        <label>2</label>
    </ligand>
</feature>
<dbReference type="PANTHER" id="PTHR43560">
    <property type="entry name" value="ION-TRANSLOCATING OXIDOREDUCTASE COMPLEX SUBUNIT B"/>
    <property type="match status" value="1"/>
</dbReference>
<evidence type="ECO:0000313" key="14">
    <source>
        <dbReference type="Proteomes" id="UP000464262"/>
    </source>
</evidence>
<dbReference type="GO" id="GO:0046872">
    <property type="term" value="F:metal ion binding"/>
    <property type="evidence" value="ECO:0007669"/>
    <property type="project" value="UniProtKB-KW"/>
</dbReference>
<feature type="domain" description="4Fe-4S ferredoxin-type" evidence="11">
    <location>
        <begin position="127"/>
        <end position="156"/>
    </location>
</feature>
<feature type="binding site" evidence="10">
    <location>
        <position position="136"/>
    </location>
    <ligand>
        <name>[4Fe-4S] cluster</name>
        <dbReference type="ChEBI" id="CHEBI:49883"/>
        <label>3</label>
    </ligand>
</feature>
<dbReference type="InterPro" id="IPR010207">
    <property type="entry name" value="Elect_transpt_cplx_RnfB/RsxB"/>
</dbReference>
<protein>
    <submittedName>
        <fullName evidence="13">RnfABCDGE type electron transport complex subunit B</fullName>
    </submittedName>
</protein>
<keyword evidence="8 10" id="KW-0411">Iron-sulfur</keyword>
<dbReference type="PIRSF" id="PIRSF005784">
    <property type="entry name" value="Elect_transpt_RnfB"/>
    <property type="match status" value="1"/>
</dbReference>
<keyword evidence="4" id="KW-0677">Repeat</keyword>
<dbReference type="Pfam" id="PF14697">
    <property type="entry name" value="Fer4_21"/>
    <property type="match status" value="1"/>
</dbReference>
<reference evidence="13 14" key="1">
    <citation type="submission" date="2020-01" db="EMBL/GenBank/DDBJ databases">
        <title>Whole genome and functional gene identification of agarase of Vibrio HN897.</title>
        <authorList>
            <person name="Liu Y."/>
            <person name="Zhao Z."/>
        </authorList>
    </citation>
    <scope>NUCLEOTIDE SEQUENCE [LARGE SCALE GENOMIC DNA]</scope>
    <source>
        <strain evidence="13 14">HN897</strain>
    </source>
</reference>
<dbReference type="GO" id="GO:0051539">
    <property type="term" value="F:4 iron, 4 sulfur cluster binding"/>
    <property type="evidence" value="ECO:0007669"/>
    <property type="project" value="UniProtKB-KW"/>
</dbReference>
<keyword evidence="7 10" id="KW-0408">Iron</keyword>
<evidence type="ECO:0000256" key="3">
    <source>
        <dbReference type="ARBA" id="ARBA00022723"/>
    </source>
</evidence>
<evidence type="ECO:0000256" key="8">
    <source>
        <dbReference type="ARBA" id="ARBA00023014"/>
    </source>
</evidence>
<name>A0A7Z2T2W9_9VIBR</name>
<keyword evidence="3 10" id="KW-0479">Metal-binding</keyword>
<keyword evidence="5" id="KW-1278">Translocase</keyword>
<feature type="binding site" evidence="10">
    <location>
        <position position="44"/>
    </location>
    <ligand>
        <name>[4Fe-4S] cluster</name>
        <dbReference type="ChEBI" id="CHEBI:49883"/>
        <label>1</label>
    </ligand>
</feature>
<dbReference type="Pfam" id="PF04060">
    <property type="entry name" value="FeS"/>
    <property type="match status" value="1"/>
</dbReference>
<keyword evidence="9" id="KW-0472">Membrane</keyword>
<dbReference type="InterPro" id="IPR017896">
    <property type="entry name" value="4Fe4S_Fe-S-bd"/>
</dbReference>
<evidence type="ECO:0000256" key="10">
    <source>
        <dbReference type="PIRSR" id="PIRSR005784-1"/>
    </source>
</evidence>
<feature type="domain" description="4Fe-4S ferredoxin-type" evidence="11">
    <location>
        <begin position="97"/>
        <end position="126"/>
    </location>
</feature>
<proteinExistence type="predicted"/>
<dbReference type="GO" id="GO:0005886">
    <property type="term" value="C:plasma membrane"/>
    <property type="evidence" value="ECO:0007669"/>
    <property type="project" value="InterPro"/>
</dbReference>
<comment type="cofactor">
    <cofactor evidence="10">
        <name>[4Fe-4S] cluster</name>
        <dbReference type="ChEBI" id="CHEBI:49883"/>
    </cofactor>
    <text evidence="10">Binds 3 [4Fe-4S] clusters.</text>
</comment>
<feature type="binding site" evidence="10">
    <location>
        <position position="109"/>
    </location>
    <ligand>
        <name>[4Fe-4S] cluster</name>
        <dbReference type="ChEBI" id="CHEBI:49883"/>
        <label>2</label>
    </ligand>
</feature>
<dbReference type="InterPro" id="IPR050395">
    <property type="entry name" value="4Fe4S_Ferredoxin_RnfB"/>
</dbReference>
<dbReference type="PROSITE" id="PS51379">
    <property type="entry name" value="4FE4S_FER_2"/>
    <property type="match status" value="2"/>
</dbReference>
<keyword evidence="14" id="KW-1185">Reference proteome</keyword>
<evidence type="ECO:0000256" key="9">
    <source>
        <dbReference type="ARBA" id="ARBA00023136"/>
    </source>
</evidence>
<feature type="binding site" evidence="10">
    <location>
        <position position="112"/>
    </location>
    <ligand>
        <name>[4Fe-4S] cluster</name>
        <dbReference type="ChEBI" id="CHEBI:49883"/>
        <label>2</label>
    </ligand>
</feature>
<feature type="binding site" evidence="10">
    <location>
        <position position="69"/>
    </location>
    <ligand>
        <name>[4Fe-4S] cluster</name>
        <dbReference type="ChEBI" id="CHEBI:49883"/>
        <label>1</label>
    </ligand>
</feature>
<dbReference type="SUPFAM" id="SSF54862">
    <property type="entry name" value="4Fe-4S ferredoxins"/>
    <property type="match status" value="1"/>
</dbReference>
<dbReference type="AlphaFoldDB" id="A0A7Z2T2W9"/>
<evidence type="ECO:0000256" key="1">
    <source>
        <dbReference type="ARBA" id="ARBA00022448"/>
    </source>
</evidence>
<dbReference type="Proteomes" id="UP000464262">
    <property type="component" value="Chromosome 1"/>
</dbReference>
<feature type="binding site" evidence="10">
    <location>
        <position position="139"/>
    </location>
    <ligand>
        <name>[4Fe-4S] cluster</name>
        <dbReference type="ChEBI" id="CHEBI:49883"/>
        <label>3</label>
    </ligand>
</feature>
<evidence type="ECO:0000256" key="7">
    <source>
        <dbReference type="ARBA" id="ARBA00023004"/>
    </source>
</evidence>
<evidence type="ECO:0000259" key="12">
    <source>
        <dbReference type="PROSITE" id="PS51656"/>
    </source>
</evidence>
<dbReference type="EMBL" id="CP047475">
    <property type="protein sequence ID" value="QIA63173.1"/>
    <property type="molecule type" value="Genomic_DNA"/>
</dbReference>
<dbReference type="Gene3D" id="3.30.70.20">
    <property type="match status" value="1"/>
</dbReference>
<feature type="binding site" evidence="10">
    <location>
        <position position="52"/>
    </location>
    <ligand>
        <name>[4Fe-4S] cluster</name>
        <dbReference type="ChEBI" id="CHEBI:49883"/>
        <label>1</label>
    </ligand>
</feature>
<dbReference type="PROSITE" id="PS51656">
    <property type="entry name" value="4FE4S"/>
    <property type="match status" value="1"/>
</dbReference>
<dbReference type="InterPro" id="IPR017900">
    <property type="entry name" value="4Fe4S_Fe_S_CS"/>
</dbReference>
<feature type="binding site" evidence="10">
    <location>
        <position position="106"/>
    </location>
    <ligand>
        <name>[4Fe-4S] cluster</name>
        <dbReference type="ChEBI" id="CHEBI:49883"/>
        <label>2</label>
    </ligand>
</feature>
<accession>A0A7Z2T2W9</accession>
<feature type="domain" description="4Fe-4S" evidence="12">
    <location>
        <begin position="27"/>
        <end position="86"/>
    </location>
</feature>
<dbReference type="InterPro" id="IPR007202">
    <property type="entry name" value="4Fe-4S_dom"/>
</dbReference>
<evidence type="ECO:0000313" key="13">
    <source>
        <dbReference type="EMBL" id="QIA63173.1"/>
    </source>
</evidence>
<dbReference type="NCBIfam" id="TIGR01944">
    <property type="entry name" value="rnfB"/>
    <property type="match status" value="1"/>
</dbReference>